<dbReference type="AlphaFoldDB" id="A0A369JXK3"/>
<feature type="compositionally biased region" description="Acidic residues" evidence="1">
    <location>
        <begin position="120"/>
        <end position="141"/>
    </location>
</feature>
<dbReference type="InParanoid" id="A0A369JXK3"/>
<organism evidence="2 3">
    <name type="scientific">Hypsizygus marmoreus</name>
    <name type="common">White beech mushroom</name>
    <name type="synonym">Agaricus marmoreus</name>
    <dbReference type="NCBI Taxonomy" id="39966"/>
    <lineage>
        <taxon>Eukaryota</taxon>
        <taxon>Fungi</taxon>
        <taxon>Dikarya</taxon>
        <taxon>Basidiomycota</taxon>
        <taxon>Agaricomycotina</taxon>
        <taxon>Agaricomycetes</taxon>
        <taxon>Agaricomycetidae</taxon>
        <taxon>Agaricales</taxon>
        <taxon>Tricholomatineae</taxon>
        <taxon>Lyophyllaceae</taxon>
        <taxon>Hypsizygus</taxon>
    </lineage>
</organism>
<evidence type="ECO:0000313" key="3">
    <source>
        <dbReference type="Proteomes" id="UP000076154"/>
    </source>
</evidence>
<name>A0A369JXK3_HYPMA</name>
<feature type="compositionally biased region" description="Polar residues" evidence="1">
    <location>
        <begin position="869"/>
        <end position="879"/>
    </location>
</feature>
<accession>A0A369JXK3</accession>
<gene>
    <name evidence="2" type="ORF">Hypma_006485</name>
</gene>
<keyword evidence="3" id="KW-1185">Reference proteome</keyword>
<dbReference type="PANTHER" id="PTHR33266:SF1">
    <property type="entry name" value="F-BOX DOMAIN-CONTAINING PROTEIN"/>
    <property type="match status" value="1"/>
</dbReference>
<dbReference type="EMBL" id="LUEZ02000040">
    <property type="protein sequence ID" value="RDB26062.1"/>
    <property type="molecule type" value="Genomic_DNA"/>
</dbReference>
<dbReference type="PANTHER" id="PTHR33266">
    <property type="entry name" value="CHROMOSOME 15, WHOLE GENOME SHOTGUN SEQUENCE"/>
    <property type="match status" value="1"/>
</dbReference>
<feature type="region of interest" description="Disordered" evidence="1">
    <location>
        <begin position="102"/>
        <end position="142"/>
    </location>
</feature>
<comment type="caution">
    <text evidence="2">The sequence shown here is derived from an EMBL/GenBank/DDBJ whole genome shotgun (WGS) entry which is preliminary data.</text>
</comment>
<evidence type="ECO:0000256" key="1">
    <source>
        <dbReference type="SAM" id="MobiDB-lite"/>
    </source>
</evidence>
<proteinExistence type="predicted"/>
<reference evidence="2" key="1">
    <citation type="submission" date="2018-04" db="EMBL/GenBank/DDBJ databases">
        <title>Whole genome sequencing of Hypsizygus marmoreus.</title>
        <authorList>
            <person name="Choi I.-G."/>
            <person name="Min B."/>
            <person name="Kim J.-G."/>
            <person name="Kim S."/>
            <person name="Oh Y.-L."/>
            <person name="Kong W.-S."/>
            <person name="Park H."/>
            <person name="Jeong J."/>
            <person name="Song E.-S."/>
        </authorList>
    </citation>
    <scope>NUCLEOTIDE SEQUENCE [LARGE SCALE GENOMIC DNA]</scope>
    <source>
        <strain evidence="2">51987-8</strain>
    </source>
</reference>
<dbReference type="OrthoDB" id="3270019at2759"/>
<evidence type="ECO:0000313" key="2">
    <source>
        <dbReference type="EMBL" id="RDB26062.1"/>
    </source>
</evidence>
<feature type="compositionally biased region" description="Basic and acidic residues" evidence="1">
    <location>
        <begin position="880"/>
        <end position="895"/>
    </location>
</feature>
<sequence length="1136" mass="128767">MSDHKRFLSIDENSDLPPAKRHDAEFLPLTLSRDQIRTIMSSLTATAMDRMRAIVFKKKKQVNDFNRLGAGNAQTCVHLLSTIHEHVVNIDPDEHFIRFNKVADNGEDGDDGDGGHEGDDNGVDDDNNDDEDDEDGDDDNDDFPKSHVPFITLLRNPTFWSVFLKAFRVWLKGHQVNESVEKIFQYRGLRNPTRPEPMILENDKGIELAVVRKSWNREYMGDYHTLMLSDIESLRPRNGGYSNIGAMIQSSGLGKSRAVDQAATLVFTIPINIREDDPSAYPPCDKQLRNFLTRPDDVDRKRFYAYFLQVLFREVKDELGQLAPGIQETPDKLAQEWRCYLRFSPVPPKTNRDRLYDRVVSKTAKQLQAEDKDNEHSPLPEVQNTLDDLVKMIKGLSSTGDRSLKLFIYFDEAHTLITQTSTGTRDLRNFDALSSTFANLNGTEHFIIFMSTAGLLATLVRPKALLPSTRATDATTALPPPFTVLPFDLSVKLDWKKVTFGDLRKISYLAQFGRPLWKGLLDAGDLPINIITFARIKLASERPEHPKLDKHLPSPLSKPHDKEIRMTDLAILGIRVMLEYEPRRDRARVLEAELVRSHMRVVFSVPTHREYMRSGHPSEPILAEAAAVAMHESDINVPDIISRLLQDSLIAKGERGELVARIIFTLAWDHAIHHTVAELHQSQKYFQPVQLYNAGEAIYSRPIPLHKYLRVLFGETNAEIILDSRPDNAAEGPKLRDAFKHAYVYFTHFVRAGTQDAINSGTALAAFMRGMAFQTCHNHPIIDNLIPLIIIPDKVVQEKGITEENIASIVDELTIDQFICSAICASVKDRETAEVKNYTIDASTLKYWLKDDPQDTPYITILMHLGIQRPNTDSSSQGSQRDKTPEPSGRRERVTPETPSFVRTKSGPVKQSARTAQPKEHPRYSIVASGCSSSVYAVIPDEDKHLYAQMLASSGMLHEHPFQSHASRVGLRLMKPFWNRGPACFHWLADGFPGVELPDKKDEEATQDLAYGVASIMIKNPSKVGDIHDPPTSRAQCDTSKSVAIEPQKHDNLQHTFFTQFQYNRFPTKHLNSIMMFHDISDQRKSDAKQHNIPNNLRRVKCRRVLSHSLKKCSCWWRTLGICDEAVKAISMYERA</sequence>
<dbReference type="Proteomes" id="UP000076154">
    <property type="component" value="Unassembled WGS sequence"/>
</dbReference>
<feature type="region of interest" description="Disordered" evidence="1">
    <location>
        <begin position="869"/>
        <end position="923"/>
    </location>
</feature>
<protein>
    <submittedName>
        <fullName evidence="2">Uncharacterized protein</fullName>
    </submittedName>
</protein>